<dbReference type="EMBL" id="DXFX01000043">
    <property type="protein sequence ID" value="HIX07485.1"/>
    <property type="molecule type" value="Genomic_DNA"/>
</dbReference>
<dbReference type="SUPFAM" id="SSF111331">
    <property type="entry name" value="NAD kinase/diacylglycerol kinase-like"/>
    <property type="match status" value="1"/>
</dbReference>
<dbReference type="AlphaFoldDB" id="A0A9D1V7B8"/>
<feature type="domain" description="DAGKc" evidence="9">
    <location>
        <begin position="1"/>
        <end position="126"/>
    </location>
</feature>
<comment type="similarity">
    <text evidence="2">Belongs to the diacylglycerol/lipid kinase family.</text>
</comment>
<dbReference type="Gene3D" id="3.40.50.10330">
    <property type="entry name" value="Probable inorganic polyphosphate/atp-NAD kinase, domain 1"/>
    <property type="match status" value="1"/>
</dbReference>
<dbReference type="InterPro" id="IPR001206">
    <property type="entry name" value="Diacylglycerol_kinase_cat_dom"/>
</dbReference>
<evidence type="ECO:0000313" key="11">
    <source>
        <dbReference type="Proteomes" id="UP000824204"/>
    </source>
</evidence>
<dbReference type="GO" id="GO:0008654">
    <property type="term" value="P:phospholipid biosynthetic process"/>
    <property type="evidence" value="ECO:0007669"/>
    <property type="project" value="UniProtKB-KW"/>
</dbReference>
<reference evidence="10" key="2">
    <citation type="submission" date="2021-04" db="EMBL/GenBank/DDBJ databases">
        <authorList>
            <person name="Gilroy R."/>
        </authorList>
    </citation>
    <scope>NUCLEOTIDE SEQUENCE</scope>
    <source>
        <strain evidence="10">811</strain>
    </source>
</reference>
<dbReference type="InterPro" id="IPR016064">
    <property type="entry name" value="NAD/diacylglycerol_kinase_sf"/>
</dbReference>
<evidence type="ECO:0000256" key="1">
    <source>
        <dbReference type="ARBA" id="ARBA00001946"/>
    </source>
</evidence>
<keyword evidence="3" id="KW-0808">Transferase</keyword>
<evidence type="ECO:0000313" key="10">
    <source>
        <dbReference type="EMBL" id="HIX07485.1"/>
    </source>
</evidence>
<name>A0A9D1V7B8_9FIRM</name>
<evidence type="ECO:0000256" key="5">
    <source>
        <dbReference type="ARBA" id="ARBA00022777"/>
    </source>
</evidence>
<proteinExistence type="inferred from homology"/>
<dbReference type="Gene3D" id="2.60.200.40">
    <property type="match status" value="1"/>
</dbReference>
<evidence type="ECO:0000256" key="3">
    <source>
        <dbReference type="ARBA" id="ARBA00022679"/>
    </source>
</evidence>
<dbReference type="SMART" id="SM00046">
    <property type="entry name" value="DAGKc"/>
    <property type="match status" value="1"/>
</dbReference>
<dbReference type="PANTHER" id="PTHR12358:SF54">
    <property type="entry name" value="SPHINGOSINE KINASE RELATED PROTEIN"/>
    <property type="match status" value="1"/>
</dbReference>
<dbReference type="InterPro" id="IPR050187">
    <property type="entry name" value="Lipid_Phosphate_FormReg"/>
</dbReference>
<comment type="caution">
    <text evidence="10">The sequence shown here is derived from an EMBL/GenBank/DDBJ whole genome shotgun (WGS) entry which is preliminary data.</text>
</comment>
<evidence type="ECO:0000259" key="9">
    <source>
        <dbReference type="PROSITE" id="PS50146"/>
    </source>
</evidence>
<evidence type="ECO:0000256" key="2">
    <source>
        <dbReference type="ARBA" id="ARBA00005983"/>
    </source>
</evidence>
<sequence length="289" mass="32108">MYNIILNPMSGEGKKKKLHRRALARFSERGAEFCVHETEKAGQATALARELSQEEGDIVVIGGDGTLHETLNGMTDFEHHALGLVPAGTGNDFAAAAKIPPEPEKAVDLILDSQPKYTEFMQMPKGVRGINLVGTGIDVEILKRCRSSKILRGKFQYIISLIISLCKFKNYRLKARFNGKEGEYNALIACVGNGYRIGGGVPMCPQAKLGDGLLDMVIVDDVKKLSVPPAFIKLMKGKILEEKFTVFERCEHVEILPEKPLTLQVDGELYDDLPFVVDIVRDKLKFYRN</sequence>
<dbReference type="PANTHER" id="PTHR12358">
    <property type="entry name" value="SPHINGOSINE KINASE"/>
    <property type="match status" value="1"/>
</dbReference>
<dbReference type="InterPro" id="IPR045540">
    <property type="entry name" value="YegS/DAGK_C"/>
</dbReference>
<dbReference type="InterPro" id="IPR017438">
    <property type="entry name" value="ATP-NAD_kinase_N"/>
</dbReference>
<protein>
    <submittedName>
        <fullName evidence="10">Diacylglycerol kinase family lipid kinase</fullName>
    </submittedName>
</protein>
<gene>
    <name evidence="10" type="ORF">H9741_03365</name>
</gene>
<keyword evidence="8" id="KW-1208">Phospholipid metabolism</keyword>
<keyword evidence="6" id="KW-0067">ATP-binding</keyword>
<evidence type="ECO:0000256" key="7">
    <source>
        <dbReference type="ARBA" id="ARBA00023209"/>
    </source>
</evidence>
<keyword evidence="7" id="KW-0594">Phospholipid biosynthesis</keyword>
<accession>A0A9D1V7B8</accession>
<dbReference type="NCBIfam" id="TIGR00147">
    <property type="entry name" value="YegS/Rv2252/BmrU family lipid kinase"/>
    <property type="match status" value="1"/>
</dbReference>
<keyword evidence="7" id="KW-0443">Lipid metabolism</keyword>
<keyword evidence="5 10" id="KW-0418">Kinase</keyword>
<evidence type="ECO:0000256" key="8">
    <source>
        <dbReference type="ARBA" id="ARBA00023264"/>
    </source>
</evidence>
<dbReference type="Pfam" id="PF19279">
    <property type="entry name" value="YegS_C"/>
    <property type="match status" value="1"/>
</dbReference>
<evidence type="ECO:0000256" key="6">
    <source>
        <dbReference type="ARBA" id="ARBA00022840"/>
    </source>
</evidence>
<keyword evidence="7" id="KW-0444">Lipid biosynthesis</keyword>
<organism evidence="10 11">
    <name type="scientific">Candidatus Borkfalkia faecipullorum</name>
    <dbReference type="NCBI Taxonomy" id="2838510"/>
    <lineage>
        <taxon>Bacteria</taxon>
        <taxon>Bacillati</taxon>
        <taxon>Bacillota</taxon>
        <taxon>Clostridia</taxon>
        <taxon>Christensenellales</taxon>
        <taxon>Christensenellaceae</taxon>
        <taxon>Candidatus Borkfalkia</taxon>
    </lineage>
</organism>
<dbReference type="Pfam" id="PF00781">
    <property type="entry name" value="DAGK_cat"/>
    <property type="match status" value="1"/>
</dbReference>
<dbReference type="GO" id="GO:0005524">
    <property type="term" value="F:ATP binding"/>
    <property type="evidence" value="ECO:0007669"/>
    <property type="project" value="UniProtKB-KW"/>
</dbReference>
<dbReference type="GO" id="GO:0016301">
    <property type="term" value="F:kinase activity"/>
    <property type="evidence" value="ECO:0007669"/>
    <property type="project" value="UniProtKB-KW"/>
</dbReference>
<keyword evidence="4" id="KW-0547">Nucleotide-binding</keyword>
<dbReference type="PROSITE" id="PS50146">
    <property type="entry name" value="DAGK"/>
    <property type="match status" value="1"/>
</dbReference>
<dbReference type="Proteomes" id="UP000824204">
    <property type="component" value="Unassembled WGS sequence"/>
</dbReference>
<comment type="cofactor">
    <cofactor evidence="1">
        <name>Mg(2+)</name>
        <dbReference type="ChEBI" id="CHEBI:18420"/>
    </cofactor>
</comment>
<reference evidence="10" key="1">
    <citation type="journal article" date="2021" name="PeerJ">
        <title>Extensive microbial diversity within the chicken gut microbiome revealed by metagenomics and culture.</title>
        <authorList>
            <person name="Gilroy R."/>
            <person name="Ravi A."/>
            <person name="Getino M."/>
            <person name="Pursley I."/>
            <person name="Horton D.L."/>
            <person name="Alikhan N.F."/>
            <person name="Baker D."/>
            <person name="Gharbi K."/>
            <person name="Hall N."/>
            <person name="Watson M."/>
            <person name="Adriaenssens E.M."/>
            <person name="Foster-Nyarko E."/>
            <person name="Jarju S."/>
            <person name="Secka A."/>
            <person name="Antonio M."/>
            <person name="Oren A."/>
            <person name="Chaudhuri R.R."/>
            <person name="La Ragione R."/>
            <person name="Hildebrand F."/>
            <person name="Pallen M.J."/>
        </authorList>
    </citation>
    <scope>NUCLEOTIDE SEQUENCE</scope>
    <source>
        <strain evidence="10">811</strain>
    </source>
</reference>
<evidence type="ECO:0000256" key="4">
    <source>
        <dbReference type="ARBA" id="ARBA00022741"/>
    </source>
</evidence>
<dbReference type="InterPro" id="IPR005218">
    <property type="entry name" value="Diacylglycerol/lipid_kinase"/>
</dbReference>